<dbReference type="PANTHER" id="PTHR45661">
    <property type="entry name" value="SURFACE ANTIGEN"/>
    <property type="match status" value="1"/>
</dbReference>
<accession>A0ABP0Q770</accession>
<comment type="caution">
    <text evidence="2">The sequence shown here is derived from an EMBL/GenBank/DDBJ whole genome shotgun (WGS) entry which is preliminary data.</text>
</comment>
<sequence length="188" mass="20253">MMKISVCQMSGAAATVEVMPDTTIRQLKQQLKAIQACEDEFTRSVSRVDLVVDGTKLCDDGQTVTQAGLSPDTEVQVLFTIHTIECSSKKDSGYDLMDLAIVHIPSSATKINYGAFQDCTLVASVIIPDSVTLIGIRAFSGCSSLAHVTIPNSVTSIGEFSFFACSSLVTWGFLNIQTEPLSAFFVRL</sequence>
<dbReference type="PROSITE" id="PS50053">
    <property type="entry name" value="UBIQUITIN_2"/>
    <property type="match status" value="1"/>
</dbReference>
<protein>
    <submittedName>
        <fullName evidence="2">Surface protein bspA-like (TvBspA-like-625)</fullName>
    </submittedName>
</protein>
<keyword evidence="3" id="KW-1185">Reference proteome</keyword>
<dbReference type="SUPFAM" id="SSF54236">
    <property type="entry name" value="Ubiquitin-like"/>
    <property type="match status" value="1"/>
</dbReference>
<dbReference type="InterPro" id="IPR029071">
    <property type="entry name" value="Ubiquitin-like_domsf"/>
</dbReference>
<dbReference type="Pfam" id="PF13306">
    <property type="entry name" value="LRR_5"/>
    <property type="match status" value="1"/>
</dbReference>
<dbReference type="Gene3D" id="3.10.20.90">
    <property type="entry name" value="Phosphatidylinositol 3-kinase Catalytic Subunit, Chain A, domain 1"/>
    <property type="match status" value="1"/>
</dbReference>
<dbReference type="EMBL" id="CAXAMM010039073">
    <property type="protein sequence ID" value="CAK9083528.1"/>
    <property type="molecule type" value="Genomic_DNA"/>
</dbReference>
<gene>
    <name evidence="2" type="ORF">SCF082_LOCUS39647</name>
</gene>
<dbReference type="CDD" id="cd17039">
    <property type="entry name" value="Ubl_ubiquitin_like"/>
    <property type="match status" value="1"/>
</dbReference>
<dbReference type="PANTHER" id="PTHR45661:SF3">
    <property type="entry name" value="IG-LIKE DOMAIN-CONTAINING PROTEIN"/>
    <property type="match status" value="1"/>
</dbReference>
<dbReference type="Gene3D" id="3.80.10.10">
    <property type="entry name" value="Ribonuclease Inhibitor"/>
    <property type="match status" value="1"/>
</dbReference>
<dbReference type="SUPFAM" id="SSF52058">
    <property type="entry name" value="L domain-like"/>
    <property type="match status" value="1"/>
</dbReference>
<name>A0ABP0Q770_9DINO</name>
<reference evidence="2 3" key="1">
    <citation type="submission" date="2024-02" db="EMBL/GenBank/DDBJ databases">
        <authorList>
            <person name="Chen Y."/>
            <person name="Shah S."/>
            <person name="Dougan E. K."/>
            <person name="Thang M."/>
            <person name="Chan C."/>
        </authorList>
    </citation>
    <scope>NUCLEOTIDE SEQUENCE [LARGE SCALE GENOMIC DNA]</scope>
</reference>
<dbReference type="InterPro" id="IPR000626">
    <property type="entry name" value="Ubiquitin-like_dom"/>
</dbReference>
<evidence type="ECO:0000259" key="1">
    <source>
        <dbReference type="PROSITE" id="PS50053"/>
    </source>
</evidence>
<dbReference type="Pfam" id="PF00240">
    <property type="entry name" value="ubiquitin"/>
    <property type="match status" value="1"/>
</dbReference>
<evidence type="ECO:0000313" key="2">
    <source>
        <dbReference type="EMBL" id="CAK9083528.1"/>
    </source>
</evidence>
<evidence type="ECO:0000313" key="3">
    <source>
        <dbReference type="Proteomes" id="UP001642464"/>
    </source>
</evidence>
<feature type="domain" description="Ubiquitin-like" evidence="1">
    <location>
        <begin position="2"/>
        <end position="78"/>
    </location>
</feature>
<proteinExistence type="predicted"/>
<dbReference type="Proteomes" id="UP001642464">
    <property type="component" value="Unassembled WGS sequence"/>
</dbReference>
<dbReference type="InterPro" id="IPR053139">
    <property type="entry name" value="Surface_bspA-like"/>
</dbReference>
<organism evidence="2 3">
    <name type="scientific">Durusdinium trenchii</name>
    <dbReference type="NCBI Taxonomy" id="1381693"/>
    <lineage>
        <taxon>Eukaryota</taxon>
        <taxon>Sar</taxon>
        <taxon>Alveolata</taxon>
        <taxon>Dinophyceae</taxon>
        <taxon>Suessiales</taxon>
        <taxon>Symbiodiniaceae</taxon>
        <taxon>Durusdinium</taxon>
    </lineage>
</organism>
<dbReference type="InterPro" id="IPR032675">
    <property type="entry name" value="LRR_dom_sf"/>
</dbReference>
<dbReference type="InterPro" id="IPR026906">
    <property type="entry name" value="LRR_5"/>
</dbReference>